<dbReference type="Pfam" id="PF13365">
    <property type="entry name" value="Trypsin_2"/>
    <property type="match status" value="1"/>
</dbReference>
<name>A0A3B6PK83_WHEAT</name>
<keyword evidence="3" id="KW-1185">Reference proteome</keyword>
<dbReference type="OMA" id="FIIWTGC"/>
<evidence type="ECO:0000313" key="3">
    <source>
        <dbReference type="Proteomes" id="UP000019116"/>
    </source>
</evidence>
<gene>
    <name evidence="2" type="primary">LOC123136855</name>
</gene>
<dbReference type="PANTHER" id="PTHR18868">
    <property type="entry name" value="OS07G0665300 PROTEIN-RELATED"/>
    <property type="match status" value="1"/>
</dbReference>
<reference evidence="2" key="2">
    <citation type="submission" date="2018-10" db="UniProtKB">
        <authorList>
            <consortium name="EnsemblPlants"/>
        </authorList>
    </citation>
    <scope>IDENTIFICATION</scope>
</reference>
<dbReference type="OrthoDB" id="674967at2759"/>
<dbReference type="InterPro" id="IPR009003">
    <property type="entry name" value="Peptidase_S1_PA"/>
</dbReference>
<feature type="region of interest" description="Disordered" evidence="1">
    <location>
        <begin position="1"/>
        <end position="44"/>
    </location>
</feature>
<sequence>MTAKTLRNKGATDCTGGPTREQSAIHRKTKVTSGSNGRKPKGFGRFNEGIKRMLKLEAAEKALSDAVEKECLAEEKYYCGLHDRPKSYTTFDEKQFGNLDDPVARDFPCSVVSLALFDGDTMLFACSGIPLPPGRAKLPLTRYVTSERLVRVYQGYMYRDDKLRIVVRLPNDEKVGGLLELYNSHIAIVTCLSLQAVKPLDLIQASTPTSSSDEMIAAGRAFQSGCLMSAKVKPVPVSQKDLSGWKIVNVYKCGPEAVLGGPVIGNDNRIIGINFDVHGAFSPDAENLCVLFVPLDSLYTYLHHFRILSREGLWFREYSLPEGVYTLVPSAFRRRIYRIMHFSYPMPPPPVLELNGVLRNQFEECFGEVCAWKGYPFGVPPYSSVERVWVRLGNDVLKDVSRRVVSVASFKGYNRLFACTGLLIKWRESTAVLTSASVIGCCHDHDESYGLCKDFMCNSCYYDEDGIRHGQMSEIKVFLPPNQRANGTLKLYSSNYNIAIISLDKKLIGTRPEDIFKENSTRKSSGKVVAIGRETIRGLLMASMGEVKPRDKDCELDCKDLKLSTCKIKKAGIGGPLINFDGSFVGMNHFDGRMVTPFLPKSKIVQVLRQGVSVRRDDGPVHLRDASEGSRINRWPVPRPYWYHGLLDADRDDHLPAVSRGREVSDMPLLFIIWTGCLCQGM</sequence>
<evidence type="ECO:0000256" key="1">
    <source>
        <dbReference type="SAM" id="MobiDB-lite"/>
    </source>
</evidence>
<proteinExistence type="predicted"/>
<dbReference type="Gramene" id="TraesNOR6B03G03541910.2">
    <property type="protein sequence ID" value="TraesNOR6B03G03541910.2"/>
    <property type="gene ID" value="TraesNOR6B03G03541910"/>
</dbReference>
<dbReference type="SMR" id="A0A3B6PK83"/>
<protein>
    <submittedName>
        <fullName evidence="2">Uncharacterized protein</fullName>
    </submittedName>
</protein>
<dbReference type="PaxDb" id="4565-Traes_6BS_9BE4E2745.1"/>
<dbReference type="Proteomes" id="UP000019116">
    <property type="component" value="Chromosome 6B"/>
</dbReference>
<dbReference type="AlphaFoldDB" id="A0A3B6PK83"/>
<dbReference type="Gramene" id="TraesCS6B02G204100.3">
    <property type="protein sequence ID" value="TraesCS6B02G204100.3"/>
    <property type="gene ID" value="TraesCS6B02G204100"/>
</dbReference>
<organism evidence="2">
    <name type="scientific">Triticum aestivum</name>
    <name type="common">Wheat</name>
    <dbReference type="NCBI Taxonomy" id="4565"/>
    <lineage>
        <taxon>Eukaryota</taxon>
        <taxon>Viridiplantae</taxon>
        <taxon>Streptophyta</taxon>
        <taxon>Embryophyta</taxon>
        <taxon>Tracheophyta</taxon>
        <taxon>Spermatophyta</taxon>
        <taxon>Magnoliopsida</taxon>
        <taxon>Liliopsida</taxon>
        <taxon>Poales</taxon>
        <taxon>Poaceae</taxon>
        <taxon>BOP clade</taxon>
        <taxon>Pooideae</taxon>
        <taxon>Triticodae</taxon>
        <taxon>Triticeae</taxon>
        <taxon>Triticinae</taxon>
        <taxon>Triticum</taxon>
    </lineage>
</organism>
<dbReference type="EnsemblPlants" id="TraesCS6B02G204100.3">
    <property type="protein sequence ID" value="TraesCS6B02G204100.3"/>
    <property type="gene ID" value="TraesCS6B02G204100"/>
</dbReference>
<dbReference type="Gramene" id="TraesCS6B03G0530000.3">
    <property type="protein sequence ID" value="TraesCS6B03G0530000.3.CDS"/>
    <property type="gene ID" value="TraesCS6B03G0530000"/>
</dbReference>
<accession>A0A3B6PK83</accession>
<evidence type="ECO:0000313" key="2">
    <source>
        <dbReference type="EnsemblPlants" id="TraesCS6B02G204100.3"/>
    </source>
</evidence>
<dbReference type="PANTHER" id="PTHR18868:SF28">
    <property type="entry name" value="PEPTIDASE S1 DOMAIN-CONTAINING PROTEIN"/>
    <property type="match status" value="1"/>
</dbReference>
<dbReference type="STRING" id="4565.A0A3B6PK83"/>
<dbReference type="SUPFAM" id="SSF50494">
    <property type="entry name" value="Trypsin-like serine proteases"/>
    <property type="match status" value="1"/>
</dbReference>
<reference evidence="2" key="1">
    <citation type="submission" date="2018-08" db="EMBL/GenBank/DDBJ databases">
        <authorList>
            <person name="Rossello M."/>
        </authorList>
    </citation>
    <scope>NUCLEOTIDE SEQUENCE [LARGE SCALE GENOMIC DNA]</scope>
    <source>
        <strain evidence="2">cv. Chinese Spring</strain>
    </source>
</reference>